<gene>
    <name evidence="5" type="ORF">ACFYTF_10440</name>
</gene>
<dbReference type="Pfam" id="PF11887">
    <property type="entry name" value="Mce4_CUP1"/>
    <property type="match status" value="1"/>
</dbReference>
<name>A0ABW6PLI3_9NOCA</name>
<proteinExistence type="predicted"/>
<protein>
    <submittedName>
        <fullName evidence="5">MCE family protein</fullName>
    </submittedName>
</protein>
<evidence type="ECO:0000259" key="3">
    <source>
        <dbReference type="Pfam" id="PF02470"/>
    </source>
</evidence>
<accession>A0ABW6PLI3</accession>
<evidence type="ECO:0000259" key="4">
    <source>
        <dbReference type="Pfam" id="PF11887"/>
    </source>
</evidence>
<reference evidence="5 6" key="1">
    <citation type="submission" date="2024-10" db="EMBL/GenBank/DDBJ databases">
        <title>The Natural Products Discovery Center: Release of the First 8490 Sequenced Strains for Exploring Actinobacteria Biosynthetic Diversity.</title>
        <authorList>
            <person name="Kalkreuter E."/>
            <person name="Kautsar S.A."/>
            <person name="Yang D."/>
            <person name="Bader C.D."/>
            <person name="Teijaro C.N."/>
            <person name="Fluegel L."/>
            <person name="Davis C.M."/>
            <person name="Simpson J.R."/>
            <person name="Lauterbach L."/>
            <person name="Steele A.D."/>
            <person name="Gui C."/>
            <person name="Meng S."/>
            <person name="Li G."/>
            <person name="Viehrig K."/>
            <person name="Ye F."/>
            <person name="Su P."/>
            <person name="Kiefer A.F."/>
            <person name="Nichols A."/>
            <person name="Cepeda A.J."/>
            <person name="Yan W."/>
            <person name="Fan B."/>
            <person name="Jiang Y."/>
            <person name="Adhikari A."/>
            <person name="Zheng C.-J."/>
            <person name="Schuster L."/>
            <person name="Cowan T.M."/>
            <person name="Smanski M.J."/>
            <person name="Chevrette M.G."/>
            <person name="De Carvalho L.P.S."/>
            <person name="Shen B."/>
        </authorList>
    </citation>
    <scope>NUCLEOTIDE SEQUENCE [LARGE SCALE GENOMIC DNA]</scope>
    <source>
        <strain evidence="5 6">NPDC004045</strain>
    </source>
</reference>
<dbReference type="InterPro" id="IPR024516">
    <property type="entry name" value="Mce_C"/>
</dbReference>
<feature type="domain" description="Mammalian cell entry C-terminal" evidence="4">
    <location>
        <begin position="124"/>
        <end position="309"/>
    </location>
</feature>
<dbReference type="PANTHER" id="PTHR33371:SF15">
    <property type="entry name" value="LIPOPROTEIN LPRN"/>
    <property type="match status" value="1"/>
</dbReference>
<keyword evidence="6" id="KW-1185">Reference proteome</keyword>
<dbReference type="PROSITE" id="PS51257">
    <property type="entry name" value="PROKAR_LIPOPROTEIN"/>
    <property type="match status" value="1"/>
</dbReference>
<dbReference type="EMBL" id="JBIAMX010000005">
    <property type="protein sequence ID" value="MFF0543245.1"/>
    <property type="molecule type" value="Genomic_DNA"/>
</dbReference>
<dbReference type="InterPro" id="IPR003399">
    <property type="entry name" value="Mce/MlaD"/>
</dbReference>
<feature type="compositionally biased region" description="Pro residues" evidence="1">
    <location>
        <begin position="361"/>
        <end position="371"/>
    </location>
</feature>
<dbReference type="Pfam" id="PF02470">
    <property type="entry name" value="MlaD"/>
    <property type="match status" value="1"/>
</dbReference>
<dbReference type="Proteomes" id="UP001601444">
    <property type="component" value="Unassembled WGS sequence"/>
</dbReference>
<dbReference type="InterPro" id="IPR052336">
    <property type="entry name" value="MlaD_Phospholipid_Transporter"/>
</dbReference>
<dbReference type="NCBIfam" id="TIGR00996">
    <property type="entry name" value="Mtu_fam_mce"/>
    <property type="match status" value="1"/>
</dbReference>
<feature type="region of interest" description="Disordered" evidence="1">
    <location>
        <begin position="357"/>
        <end position="379"/>
    </location>
</feature>
<evidence type="ECO:0000313" key="5">
    <source>
        <dbReference type="EMBL" id="MFF0543245.1"/>
    </source>
</evidence>
<organism evidence="5 6">
    <name type="scientific">Nocardia thailandica</name>
    <dbReference type="NCBI Taxonomy" id="257275"/>
    <lineage>
        <taxon>Bacteria</taxon>
        <taxon>Bacillati</taxon>
        <taxon>Actinomycetota</taxon>
        <taxon>Actinomycetes</taxon>
        <taxon>Mycobacteriales</taxon>
        <taxon>Nocardiaceae</taxon>
        <taxon>Nocardia</taxon>
    </lineage>
</organism>
<evidence type="ECO:0000313" key="6">
    <source>
        <dbReference type="Proteomes" id="UP001601444"/>
    </source>
</evidence>
<feature type="signal peptide" evidence="2">
    <location>
        <begin position="1"/>
        <end position="22"/>
    </location>
</feature>
<feature type="domain" description="Mce/MlaD" evidence="3">
    <location>
        <begin position="40"/>
        <end position="114"/>
    </location>
</feature>
<comment type="caution">
    <text evidence="5">The sequence shown here is derived from an EMBL/GenBank/DDBJ whole genome shotgun (WGS) entry which is preliminary data.</text>
</comment>
<dbReference type="RefSeq" id="WP_387699920.1">
    <property type="nucleotide sequence ID" value="NZ_JBIAMX010000005.1"/>
</dbReference>
<sequence length="379" mass="39617">MNLRTTVVAGACAVALASGTTACSLPVDKLPLPEPGIGGPGYTLHATFTDALNLPDRAHVKVGGTDIGIVTDVSTTSFLADVEMEIRQDIQLPTGTRAELRQATPLGDIFVALTLPTAEEAGPMLRPGDRIGLEKTGSAASVEQLMMSVALLLNGGGLNQAARITAEMNSIFADRAPQLQHLVTEMTSVIAALNQRTGDLDATLHGLNTLTGELARRKAELGQAADSFPQLIGLFAENNQSITDLINKVAITMDALGDFADTNGDEFVSLFQSIQNLMSGFTLMGDDLTGALNGLHALQGPLMASAEGPALSVAATLSYLDVTALSDPAGSRWPELKDAGLFIGSLTQVLNKVFGRVTGPPQVPTQQPPTAPQTEEQPR</sequence>
<feature type="chain" id="PRO_5046401857" evidence="2">
    <location>
        <begin position="23"/>
        <end position="379"/>
    </location>
</feature>
<evidence type="ECO:0000256" key="1">
    <source>
        <dbReference type="SAM" id="MobiDB-lite"/>
    </source>
</evidence>
<dbReference type="InterPro" id="IPR005693">
    <property type="entry name" value="Mce"/>
</dbReference>
<evidence type="ECO:0000256" key="2">
    <source>
        <dbReference type="SAM" id="SignalP"/>
    </source>
</evidence>
<dbReference type="PANTHER" id="PTHR33371">
    <property type="entry name" value="INTERMEMBRANE PHOSPHOLIPID TRANSPORT SYSTEM BINDING PROTEIN MLAD-RELATED"/>
    <property type="match status" value="1"/>
</dbReference>
<keyword evidence="2" id="KW-0732">Signal</keyword>